<dbReference type="GO" id="GO:0020037">
    <property type="term" value="F:heme binding"/>
    <property type="evidence" value="ECO:0007669"/>
    <property type="project" value="InterPro"/>
</dbReference>
<dbReference type="GO" id="GO:0046872">
    <property type="term" value="F:metal ion binding"/>
    <property type="evidence" value="ECO:0007669"/>
    <property type="project" value="UniProtKB-KW"/>
</dbReference>
<proteinExistence type="predicted"/>
<sequence length="899" mass="100150">MFLTFICPLRFFRFLNLLILCLPVVFLTVSCGPAREDAAALQDPKIARLKLPEGFKAERLYGPSENKEGSWVSMTFDPKGRLLASDQYGAIYRITIPAIGDTTRTRAERIDLEQPDNGIDTTQRVSIGYAHGLLWAFNSLFVVVNHDQDEEFEKSSGLYRLQDTDGNDQFDKITLLKTLQGAGEHGPHNIILAPDEKSMYLIAGNYTKVPPMDSYRLPSNWGEDNLFPLITDPNGHAAELKAPGGWIAHIDSTGNKWELVSAGYRNPFDLAFNAAGDLFTYDSDMEWDFGLPWYRPTRICHATSGSEFGWRTGNSVWSPYFADNLSPVMDIGQGSPTNLVYGGSTRFPEKYKDCLFAFDWSFGIVYAIYPEADGASYTARGEEFLSGTSLPLTDGVIGPDGALYFLTGGRNLESDLYRVYYTGHLPAPQAEAVALSEVQQLRRRLETFHSGVKDGAVEEAWPHLKHEDRFIRYAARIAIEHQPVAAWQARVLEEKDPVLLTHAATALARQGGRQVEPALLEALIRIPFARLTEPQQTDVVRVFELVLARMGMPTGPVKTKVTAYLNDQYPARSNTLNRALCKVLVYLDAPGVVEKTMTLLETAKDDRAGKTLMESSDMILRNPQYGMAIADMLSNVPPAQQTYYATALSAAKNGWSADLRKKYFEWFYHAFSYKGGHSFRGYIDKARTNALETVPVGQFTYYNKLSGDSLVKLSGNILVDNAHQPQGPGRNWSVEEALLELNNVTDKPDFVRGKDMFAASLCIQCHTFKGEGGVSGPDLTQTGTRFSTKDILEAMINPSLTISDQYGATVFVLIDGTTVLGRLIREDARKYYIAQNPFAPQVVRELLKEAVARTRVSEVSPMVPGLINRLNREELNDLVNYLKSGGNENHEVYTGKKTQ</sequence>
<dbReference type="InterPro" id="IPR011041">
    <property type="entry name" value="Quinoprot_gluc/sorb_DH_b-prop"/>
</dbReference>
<dbReference type="PROSITE" id="PS51007">
    <property type="entry name" value="CYTC"/>
    <property type="match status" value="1"/>
</dbReference>
<keyword evidence="7" id="KW-1185">Reference proteome</keyword>
<accession>A0AAP2E1C1</accession>
<dbReference type="SUPFAM" id="SSF46626">
    <property type="entry name" value="Cytochrome c"/>
    <property type="match status" value="1"/>
</dbReference>
<name>A0AAP2E1C1_9BACT</name>
<dbReference type="SUPFAM" id="SSF50952">
    <property type="entry name" value="Soluble quinoprotein glucose dehydrogenase"/>
    <property type="match status" value="1"/>
</dbReference>
<feature type="domain" description="Cytochrome c" evidence="5">
    <location>
        <begin position="748"/>
        <end position="886"/>
    </location>
</feature>
<evidence type="ECO:0000256" key="1">
    <source>
        <dbReference type="ARBA" id="ARBA00022617"/>
    </source>
</evidence>
<dbReference type="EMBL" id="JAHESE010000030">
    <property type="protein sequence ID" value="MBT1711231.1"/>
    <property type="molecule type" value="Genomic_DNA"/>
</dbReference>
<dbReference type="PANTHER" id="PTHR33546:SF1">
    <property type="entry name" value="LARGE, MULTIFUNCTIONAL SECRETED PROTEIN"/>
    <property type="match status" value="1"/>
</dbReference>
<dbReference type="InterPro" id="IPR036909">
    <property type="entry name" value="Cyt_c-like_dom_sf"/>
</dbReference>
<reference evidence="6 7" key="1">
    <citation type="submission" date="2021-05" db="EMBL/GenBank/DDBJ databases">
        <title>A Polyphasic approach of four new species of the genus Ohtaekwangia: Ohtaekwangia histidinii sp. nov., Ohtaekwangia cretensis sp. nov., Ohtaekwangia indiensis sp. nov., Ohtaekwangia reichenbachii sp. nov. from diverse environment.</title>
        <authorList>
            <person name="Octaviana S."/>
        </authorList>
    </citation>
    <scope>NUCLEOTIDE SEQUENCE [LARGE SCALE GENOMIC DNA]</scope>
    <source>
        <strain evidence="6 7">PWU5</strain>
    </source>
</reference>
<dbReference type="GO" id="GO:0009055">
    <property type="term" value="F:electron transfer activity"/>
    <property type="evidence" value="ECO:0007669"/>
    <property type="project" value="InterPro"/>
</dbReference>
<evidence type="ECO:0000313" key="6">
    <source>
        <dbReference type="EMBL" id="MBT1711231.1"/>
    </source>
</evidence>
<dbReference type="Gene3D" id="2.120.10.30">
    <property type="entry name" value="TolB, C-terminal domain"/>
    <property type="match status" value="1"/>
</dbReference>
<evidence type="ECO:0000313" key="7">
    <source>
        <dbReference type="Proteomes" id="UP001319080"/>
    </source>
</evidence>
<comment type="caution">
    <text evidence="6">The sequence shown here is derived from an EMBL/GenBank/DDBJ whole genome shotgun (WGS) entry which is preliminary data.</text>
</comment>
<dbReference type="InterPro" id="IPR009056">
    <property type="entry name" value="Cyt_c-like_dom"/>
</dbReference>
<dbReference type="NCBIfam" id="TIGR02603">
    <property type="entry name" value="CxxCH_TIGR02603"/>
    <property type="match status" value="1"/>
</dbReference>
<dbReference type="Proteomes" id="UP001319080">
    <property type="component" value="Unassembled WGS sequence"/>
</dbReference>
<keyword evidence="1 4" id="KW-0349">Heme</keyword>
<dbReference type="InterPro" id="IPR013427">
    <property type="entry name" value="Haem-bd_dom_put"/>
</dbReference>
<dbReference type="Gene3D" id="1.10.760.10">
    <property type="entry name" value="Cytochrome c-like domain"/>
    <property type="match status" value="1"/>
</dbReference>
<protein>
    <submittedName>
        <fullName evidence="6">C-type cytochrome</fullName>
    </submittedName>
</protein>
<dbReference type="AlphaFoldDB" id="A0AAP2E1C1"/>
<keyword evidence="2 4" id="KW-0479">Metal-binding</keyword>
<organism evidence="6 7">
    <name type="scientific">Dawidia cretensis</name>
    <dbReference type="NCBI Taxonomy" id="2782350"/>
    <lineage>
        <taxon>Bacteria</taxon>
        <taxon>Pseudomonadati</taxon>
        <taxon>Bacteroidota</taxon>
        <taxon>Cytophagia</taxon>
        <taxon>Cytophagales</taxon>
        <taxon>Chryseotaleaceae</taxon>
        <taxon>Dawidia</taxon>
    </lineage>
</organism>
<dbReference type="InterPro" id="IPR011042">
    <property type="entry name" value="6-blade_b-propeller_TolB-like"/>
</dbReference>
<evidence type="ECO:0000256" key="2">
    <source>
        <dbReference type="ARBA" id="ARBA00022723"/>
    </source>
</evidence>
<evidence type="ECO:0000256" key="3">
    <source>
        <dbReference type="ARBA" id="ARBA00023004"/>
    </source>
</evidence>
<keyword evidence="3 4" id="KW-0408">Iron</keyword>
<dbReference type="RefSeq" id="WP_254086806.1">
    <property type="nucleotide sequence ID" value="NZ_JAHESE010000030.1"/>
</dbReference>
<evidence type="ECO:0000259" key="5">
    <source>
        <dbReference type="PROSITE" id="PS51007"/>
    </source>
</evidence>
<dbReference type="PANTHER" id="PTHR33546">
    <property type="entry name" value="LARGE, MULTIFUNCTIONAL SECRETED PROTEIN-RELATED"/>
    <property type="match status" value="1"/>
</dbReference>
<gene>
    <name evidence="6" type="ORF">KK062_23505</name>
</gene>
<evidence type="ECO:0000256" key="4">
    <source>
        <dbReference type="PROSITE-ProRule" id="PRU00433"/>
    </source>
</evidence>